<feature type="compositionally biased region" description="Gly residues" evidence="2">
    <location>
        <begin position="1"/>
        <end position="10"/>
    </location>
</feature>
<keyword evidence="1" id="KW-0175">Coiled coil</keyword>
<feature type="region of interest" description="Disordered" evidence="2">
    <location>
        <begin position="607"/>
        <end position="671"/>
    </location>
</feature>
<accession>A0A670K090</accession>
<feature type="region of interest" description="Disordered" evidence="2">
    <location>
        <begin position="141"/>
        <end position="230"/>
    </location>
</feature>
<reference evidence="4" key="2">
    <citation type="submission" date="2025-08" db="UniProtKB">
        <authorList>
            <consortium name="Ensembl"/>
        </authorList>
    </citation>
    <scope>IDENTIFICATION</scope>
</reference>
<dbReference type="Proteomes" id="UP000472272">
    <property type="component" value="Chromosome 15"/>
</dbReference>
<feature type="region of interest" description="Disordered" evidence="2">
    <location>
        <begin position="1"/>
        <end position="118"/>
    </location>
</feature>
<dbReference type="Pfam" id="PF24525">
    <property type="entry name" value="TTC3"/>
    <property type="match status" value="1"/>
</dbReference>
<feature type="region of interest" description="Disordered" evidence="2">
    <location>
        <begin position="266"/>
        <end position="298"/>
    </location>
</feature>
<feature type="compositionally biased region" description="Low complexity" evidence="2">
    <location>
        <begin position="26"/>
        <end position="36"/>
    </location>
</feature>
<feature type="compositionally biased region" description="Low complexity" evidence="2">
    <location>
        <begin position="197"/>
        <end position="214"/>
    </location>
</feature>
<dbReference type="AlphaFoldDB" id="A0A670K090"/>
<dbReference type="GeneTree" id="ENSGT00940000159470"/>
<feature type="compositionally biased region" description="Basic and acidic residues" evidence="2">
    <location>
        <begin position="149"/>
        <end position="171"/>
    </location>
</feature>
<dbReference type="PANTHER" id="PTHR15727:SF3">
    <property type="entry name" value="RING FINGER PROTEIN 214"/>
    <property type="match status" value="1"/>
</dbReference>
<dbReference type="PANTHER" id="PTHR15727">
    <property type="entry name" value="RING FINGER PROTEIN 214"/>
    <property type="match status" value="1"/>
</dbReference>
<dbReference type="GO" id="GO:0004842">
    <property type="term" value="F:ubiquitin-protein transferase activity"/>
    <property type="evidence" value="ECO:0007669"/>
    <property type="project" value="TreeGrafter"/>
</dbReference>
<evidence type="ECO:0000313" key="4">
    <source>
        <dbReference type="Ensembl" id="ENSPMRP00000030958.1"/>
    </source>
</evidence>
<evidence type="ECO:0000259" key="3">
    <source>
        <dbReference type="Pfam" id="PF24525"/>
    </source>
</evidence>
<feature type="compositionally biased region" description="Basic residues" evidence="2">
    <location>
        <begin position="43"/>
        <end position="63"/>
    </location>
</feature>
<dbReference type="Ensembl" id="ENSPMRT00000032837.1">
    <property type="protein sequence ID" value="ENSPMRP00000030958.1"/>
    <property type="gene ID" value="ENSPMRG00000020048.1"/>
</dbReference>
<feature type="region of interest" description="Disordered" evidence="2">
    <location>
        <begin position="916"/>
        <end position="941"/>
    </location>
</feature>
<evidence type="ECO:0000313" key="5">
    <source>
        <dbReference type="Proteomes" id="UP000472272"/>
    </source>
</evidence>
<dbReference type="InterPro" id="IPR056872">
    <property type="entry name" value="TTC3/DZIP3-like_helical"/>
</dbReference>
<feature type="compositionally biased region" description="Polar residues" evidence="2">
    <location>
        <begin position="625"/>
        <end position="635"/>
    </location>
</feature>
<organism evidence="4 5">
    <name type="scientific">Podarcis muralis</name>
    <name type="common">Wall lizard</name>
    <name type="synonym">Lacerta muralis</name>
    <dbReference type="NCBI Taxonomy" id="64176"/>
    <lineage>
        <taxon>Eukaryota</taxon>
        <taxon>Metazoa</taxon>
        <taxon>Chordata</taxon>
        <taxon>Craniata</taxon>
        <taxon>Vertebrata</taxon>
        <taxon>Euteleostomi</taxon>
        <taxon>Lepidosauria</taxon>
        <taxon>Squamata</taxon>
        <taxon>Bifurcata</taxon>
        <taxon>Unidentata</taxon>
        <taxon>Episquamata</taxon>
        <taxon>Laterata</taxon>
        <taxon>Lacertibaenia</taxon>
        <taxon>Lacertidae</taxon>
        <taxon>Podarcis</taxon>
    </lineage>
</organism>
<gene>
    <name evidence="4" type="primary">RNF214</name>
</gene>
<keyword evidence="5" id="KW-1185">Reference proteome</keyword>
<proteinExistence type="predicted"/>
<feature type="domain" description="TTC3/DZIP3-like helical" evidence="3">
    <location>
        <begin position="325"/>
        <end position="562"/>
    </location>
</feature>
<evidence type="ECO:0000256" key="2">
    <source>
        <dbReference type="SAM" id="MobiDB-lite"/>
    </source>
</evidence>
<name>A0A670K090_PODMU</name>
<reference evidence="4" key="3">
    <citation type="submission" date="2025-09" db="UniProtKB">
        <authorList>
            <consortium name="Ensembl"/>
        </authorList>
    </citation>
    <scope>IDENTIFICATION</scope>
</reference>
<reference evidence="4 5" key="1">
    <citation type="journal article" date="2019" name="Proc. Natl. Acad. Sci. U.S.A.">
        <title>Regulatory changes in pterin and carotenoid genes underlie balanced color polymorphisms in the wall lizard.</title>
        <authorList>
            <person name="Andrade P."/>
            <person name="Pinho C."/>
            <person name="Perez I de Lanuza G."/>
            <person name="Afonso S."/>
            <person name="Brejcha J."/>
            <person name="Rubin C.J."/>
            <person name="Wallerman O."/>
            <person name="Pereira P."/>
            <person name="Sabatino S.J."/>
            <person name="Bellati A."/>
            <person name="Pellitteri-Rosa D."/>
            <person name="Bosakova Z."/>
            <person name="Bunikis I."/>
            <person name="Carretero M.A."/>
            <person name="Feiner N."/>
            <person name="Marsik P."/>
            <person name="Pauperio F."/>
            <person name="Salvi D."/>
            <person name="Soler L."/>
            <person name="While G.M."/>
            <person name="Uller T."/>
            <person name="Font E."/>
            <person name="Andersson L."/>
            <person name="Carneiro M."/>
        </authorList>
    </citation>
    <scope>NUCLEOTIDE SEQUENCE</scope>
</reference>
<sequence length="941" mass="102326">MGPGAGGGSGLAPRDAAASPAPPPAAAATCPVPRKGSGSERGRIRRGRPRRRHGRARHVRSPPRRPSLLAAPVPEAGGRVGGLQGLRPKPLQGARNRGRVPGSDPATHRVPPLSGGCRGNLLAPRISDLSIHEDDCLPLAATTNHTHPKASESWEGDHSEDAEKDSGKPENDSPLPVPQDQETSEELLSGPLTEAASLPSSCPSSEELPLPDLDNAIGEKRPSLSGESLPVASPLAQADCSMDQTSDVLNCSKDELGSLILQHGRRQNGCPDLEDTPLAVSPSGEDQDQEGAFQKPSQNIAVQTDFRTADLEVNTDQDIEKSLDKMMSERALLKERYQEVLDKQRQVENQLQVQLKQLQQRREEEMKNHQEILKAIQDVTVKREETKKKMEKEKKEYLQKEQDLKAEIEKLYEKGRRLLKEQEEKENKIVSLIAEQSEEKEVWEMELDKLKNQQDEFSRSILEDTERAWKAEILSLESRKELLVLKLEEAEKEAELHLTYLKSAPPTLETIRPKQEWETRLNRIRMTKESVRDQYNDHIQLVRNGAKLSSLPQIPTPPLPPPPLETDFLLPAFQPNSSLAPRLPFPIGTVPMPMVMPSADPRVLSFPLLNPTISRPSQPSPPLPTASQGRNSPVLSSLAGPRVTPAAAASLPPPPGLGGVKAAPEFQRPPPPPVDKLEKFLEKLLTRFPQCNKAQLTNILQQIKAARRTLAGLTMEELNQLVAAKLVEQERVAAVGTQPLGRIHSPMFPAPLPQMSNPMFLPSAQVSYSGTPPQVPAACKLCLMCQKLVQPSELHPMACSHVLHKEVGAQKCPRDRQPMGQAQRGILPGKDSHHGVPSPGCGGANCKAITHSSSGISKLTAPRAGVSSADRAAGRGSACAHAISGTLPGWRSTGNNAYACANNACACAQAISSAPPTRKQAAVQRSTSKSGWRLRELPWAG</sequence>
<protein>
    <submittedName>
        <fullName evidence="4">Ring finger protein 214</fullName>
    </submittedName>
</protein>
<evidence type="ECO:0000256" key="1">
    <source>
        <dbReference type="SAM" id="Coils"/>
    </source>
</evidence>
<feature type="coiled-coil region" evidence="1">
    <location>
        <begin position="323"/>
        <end position="534"/>
    </location>
</feature>